<dbReference type="AlphaFoldDB" id="A0A6A4ADG5"/>
<dbReference type="EMBL" id="QXGB01000781">
    <property type="protein sequence ID" value="KAE9204457.1"/>
    <property type="molecule type" value="Genomic_DNA"/>
</dbReference>
<keyword evidence="8" id="KW-1185">Reference proteome</keyword>
<dbReference type="EMBL" id="QXFW01000757">
    <property type="protein sequence ID" value="KAE9003695.1"/>
    <property type="molecule type" value="Genomic_DNA"/>
</dbReference>
<dbReference type="Proteomes" id="UP000437068">
    <property type="component" value="Unassembled WGS sequence"/>
</dbReference>
<evidence type="ECO:0000313" key="1">
    <source>
        <dbReference type="EMBL" id="KAE8934927.1"/>
    </source>
</evidence>
<accession>A0A6A4ADG5</accession>
<evidence type="ECO:0000313" key="12">
    <source>
        <dbReference type="Proteomes" id="UP000460718"/>
    </source>
</evidence>
<proteinExistence type="predicted"/>
<dbReference type="Proteomes" id="UP000429523">
    <property type="component" value="Unassembled WGS sequence"/>
</dbReference>
<evidence type="ECO:0000313" key="9">
    <source>
        <dbReference type="Proteomes" id="UP000437068"/>
    </source>
</evidence>
<evidence type="ECO:0000313" key="2">
    <source>
        <dbReference type="EMBL" id="KAE9003695.1"/>
    </source>
</evidence>
<gene>
    <name evidence="6" type="ORF">PF001_g13213</name>
    <name evidence="5" type="ORF">PF002_g3762</name>
    <name evidence="4" type="ORF">PF005_g13786</name>
    <name evidence="3" type="ORF">PF006_g13008</name>
    <name evidence="1" type="ORF">PF009_g15107</name>
    <name evidence="2" type="ORF">PF011_g12793</name>
</gene>
<dbReference type="EMBL" id="QXGF01000856">
    <property type="protein sequence ID" value="KAE8934927.1"/>
    <property type="molecule type" value="Genomic_DNA"/>
</dbReference>
<evidence type="ECO:0000313" key="11">
    <source>
        <dbReference type="Proteomes" id="UP000440732"/>
    </source>
</evidence>
<evidence type="ECO:0000313" key="4">
    <source>
        <dbReference type="EMBL" id="KAE9204457.1"/>
    </source>
</evidence>
<evidence type="ECO:0008006" key="13">
    <source>
        <dbReference type="Google" id="ProtNLM"/>
    </source>
</evidence>
<dbReference type="Proteomes" id="UP000433483">
    <property type="component" value="Unassembled WGS sequence"/>
</dbReference>
<dbReference type="OrthoDB" id="117147at2759"/>
<protein>
    <recommendedName>
        <fullName evidence="13">Integrase zinc-binding domain-containing protein</fullName>
    </recommendedName>
</protein>
<evidence type="ECO:0000313" key="7">
    <source>
        <dbReference type="Proteomes" id="UP000429523"/>
    </source>
</evidence>
<dbReference type="EMBL" id="QXGE01000767">
    <property type="protein sequence ID" value="KAE9304150.1"/>
    <property type="molecule type" value="Genomic_DNA"/>
</dbReference>
<name>A0A6A4ADG5_9STRA</name>
<evidence type="ECO:0000313" key="5">
    <source>
        <dbReference type="EMBL" id="KAE9252586.1"/>
    </source>
</evidence>
<organism evidence="5 10">
    <name type="scientific">Phytophthora fragariae</name>
    <dbReference type="NCBI Taxonomy" id="53985"/>
    <lineage>
        <taxon>Eukaryota</taxon>
        <taxon>Sar</taxon>
        <taxon>Stramenopiles</taxon>
        <taxon>Oomycota</taxon>
        <taxon>Peronosporomycetes</taxon>
        <taxon>Peronosporales</taxon>
        <taxon>Peronosporaceae</taxon>
        <taxon>Phytophthora</taxon>
    </lineage>
</organism>
<reference evidence="7 8" key="1">
    <citation type="submission" date="2018-08" db="EMBL/GenBank/DDBJ databases">
        <title>Genomic investigation of the strawberry pathogen Phytophthora fragariae indicates pathogenicity is determined by transcriptional variation in three key races.</title>
        <authorList>
            <person name="Adams T.M."/>
            <person name="Armitage A.D."/>
            <person name="Sobczyk M.K."/>
            <person name="Bates H.J."/>
            <person name="Dunwell J.M."/>
            <person name="Nellist C.F."/>
            <person name="Harrison R.J."/>
        </authorList>
    </citation>
    <scope>NUCLEOTIDE SEQUENCE [LARGE SCALE GENOMIC DNA]</scope>
    <source>
        <strain evidence="6 9">A4</strain>
        <strain evidence="5 10">BC-1</strain>
        <strain evidence="4 8">NOV-27</strain>
        <strain evidence="3 11">NOV-5</strain>
        <strain evidence="1 7">NOV-9</strain>
        <strain evidence="2 12">SCRP245</strain>
    </source>
</reference>
<dbReference type="Proteomes" id="UP000440367">
    <property type="component" value="Unassembled WGS sequence"/>
</dbReference>
<dbReference type="Proteomes" id="UP000460718">
    <property type="component" value="Unassembled WGS sequence"/>
</dbReference>
<evidence type="ECO:0000313" key="6">
    <source>
        <dbReference type="EMBL" id="KAE9304150.1"/>
    </source>
</evidence>
<sequence>MSESNPRRLVVVLYLSGWKPKNPLDTGANAATMTMTRSRVEHASRFVQHCQEAIGHARKNLLDAQAAQKKFYDKRRAENPFKVGDLALISTCDLNISDATAETMLRSRKSIPRFIGPYSILEIHGNSRCWICLRISST</sequence>
<dbReference type="EMBL" id="QXGD01000110">
    <property type="protein sequence ID" value="KAE9252586.1"/>
    <property type="molecule type" value="Genomic_DNA"/>
</dbReference>
<evidence type="ECO:0000313" key="8">
    <source>
        <dbReference type="Proteomes" id="UP000433483"/>
    </source>
</evidence>
<evidence type="ECO:0000313" key="10">
    <source>
        <dbReference type="Proteomes" id="UP000440367"/>
    </source>
</evidence>
<evidence type="ECO:0000313" key="3">
    <source>
        <dbReference type="EMBL" id="KAE9141837.1"/>
    </source>
</evidence>
<dbReference type="EMBL" id="QXGA01000755">
    <property type="protein sequence ID" value="KAE9141837.1"/>
    <property type="molecule type" value="Genomic_DNA"/>
</dbReference>
<comment type="caution">
    <text evidence="5">The sequence shown here is derived from an EMBL/GenBank/DDBJ whole genome shotgun (WGS) entry which is preliminary data.</text>
</comment>
<dbReference type="Proteomes" id="UP000440732">
    <property type="component" value="Unassembled WGS sequence"/>
</dbReference>